<sequence>MSANFLLFVNHVLHEVLQNVYIDHERRLLVSKRLGKSIEIEMDNPSTQKIHYVPLWRTGYGPRNFKLFGALFSKTIIRNGGTQIQLSSMRNKRLHLSEYISEGNTKVIKQQINFIL</sequence>
<accession>A0A4U1CIX5</accession>
<protein>
    <submittedName>
        <fullName evidence="1">Uncharacterized protein</fullName>
    </submittedName>
</protein>
<dbReference type="RefSeq" id="WP_136835204.1">
    <property type="nucleotide sequence ID" value="NZ_SWBQ01000002.1"/>
</dbReference>
<dbReference type="EMBL" id="SWBQ01000002">
    <property type="protein sequence ID" value="TKC06930.1"/>
    <property type="molecule type" value="Genomic_DNA"/>
</dbReference>
<gene>
    <name evidence="1" type="ORF">FA047_06575</name>
</gene>
<evidence type="ECO:0000313" key="1">
    <source>
        <dbReference type="EMBL" id="TKC06930.1"/>
    </source>
</evidence>
<organism evidence="1 2">
    <name type="scientific">Pedobacter frigoris</name>
    <dbReference type="NCBI Taxonomy" id="2571272"/>
    <lineage>
        <taxon>Bacteria</taxon>
        <taxon>Pseudomonadati</taxon>
        <taxon>Bacteroidota</taxon>
        <taxon>Sphingobacteriia</taxon>
        <taxon>Sphingobacteriales</taxon>
        <taxon>Sphingobacteriaceae</taxon>
        <taxon>Pedobacter</taxon>
    </lineage>
</organism>
<comment type="caution">
    <text evidence="1">The sequence shown here is derived from an EMBL/GenBank/DDBJ whole genome shotgun (WGS) entry which is preliminary data.</text>
</comment>
<keyword evidence="2" id="KW-1185">Reference proteome</keyword>
<dbReference type="Proteomes" id="UP000307244">
    <property type="component" value="Unassembled WGS sequence"/>
</dbReference>
<proteinExistence type="predicted"/>
<dbReference type="AlphaFoldDB" id="A0A4U1CIX5"/>
<evidence type="ECO:0000313" key="2">
    <source>
        <dbReference type="Proteomes" id="UP000307244"/>
    </source>
</evidence>
<name>A0A4U1CIX5_9SPHI</name>
<reference evidence="1 2" key="1">
    <citation type="submission" date="2019-04" db="EMBL/GenBank/DDBJ databases">
        <title>Pedobacter sp. RP-3-15 sp. nov., isolated from Arctic soil.</title>
        <authorList>
            <person name="Dahal R.H."/>
            <person name="Kim D.-U."/>
        </authorList>
    </citation>
    <scope>NUCLEOTIDE SEQUENCE [LARGE SCALE GENOMIC DNA]</scope>
    <source>
        <strain evidence="1 2">RP-3-15</strain>
    </source>
</reference>